<organism evidence="3 4">
    <name type="scientific">Wenjunlia vitaminophila</name>
    <name type="common">Streptomyces vitaminophilus</name>
    <dbReference type="NCBI Taxonomy" id="76728"/>
    <lineage>
        <taxon>Bacteria</taxon>
        <taxon>Bacillati</taxon>
        <taxon>Actinomycetota</taxon>
        <taxon>Actinomycetes</taxon>
        <taxon>Kitasatosporales</taxon>
        <taxon>Streptomycetaceae</taxon>
        <taxon>Wenjunlia</taxon>
    </lineage>
</organism>
<name>A0A0T6LLT3_WENVI</name>
<dbReference type="PANTHER" id="PTHR43130">
    <property type="entry name" value="ARAC-FAMILY TRANSCRIPTIONAL REGULATOR"/>
    <property type="match status" value="1"/>
</dbReference>
<feature type="domain" description="DJ-1/PfpI" evidence="2">
    <location>
        <begin position="1"/>
        <end position="164"/>
    </location>
</feature>
<reference evidence="3 4" key="1">
    <citation type="submission" date="2015-10" db="EMBL/GenBank/DDBJ databases">
        <title>Draft genome sequence of pyrrolomycin-producing Streptomyces vitaminophilus.</title>
        <authorList>
            <person name="Graham D.E."/>
            <person name="Mahan K.M."/>
            <person name="Klingeman D.M."/>
            <person name="Hettich R.L."/>
            <person name="Parry R.J."/>
        </authorList>
    </citation>
    <scope>NUCLEOTIDE SEQUENCE [LARGE SCALE GENOMIC DNA]</scope>
    <source>
        <strain evidence="3 4">ATCC 31673</strain>
    </source>
</reference>
<evidence type="ECO:0000259" key="2">
    <source>
        <dbReference type="Pfam" id="PF01965"/>
    </source>
</evidence>
<evidence type="ECO:0000313" key="4">
    <source>
        <dbReference type="Proteomes" id="UP000050867"/>
    </source>
</evidence>
<keyword evidence="3" id="KW-0808">Transferase</keyword>
<proteinExistence type="predicted"/>
<dbReference type="STRING" id="76728.AQ490_09795"/>
<dbReference type="GO" id="GO:0016740">
    <property type="term" value="F:transferase activity"/>
    <property type="evidence" value="ECO:0007669"/>
    <property type="project" value="UniProtKB-KW"/>
</dbReference>
<dbReference type="PANTHER" id="PTHR43130:SF2">
    <property type="entry name" value="DJ-1_PFPI DOMAIN-CONTAINING PROTEIN"/>
    <property type="match status" value="1"/>
</dbReference>
<dbReference type="CDD" id="cd03139">
    <property type="entry name" value="GATase1_PfpI_2"/>
    <property type="match status" value="1"/>
</dbReference>
<evidence type="ECO:0000256" key="1">
    <source>
        <dbReference type="SAM" id="MobiDB-lite"/>
    </source>
</evidence>
<dbReference type="InterPro" id="IPR002818">
    <property type="entry name" value="DJ-1/PfpI"/>
</dbReference>
<dbReference type="OrthoDB" id="4265717at2"/>
<dbReference type="InterPro" id="IPR052158">
    <property type="entry name" value="INH-QAR"/>
</dbReference>
<comment type="caution">
    <text evidence="3">The sequence shown here is derived from an EMBL/GenBank/DDBJ whole genome shotgun (WGS) entry which is preliminary data.</text>
</comment>
<dbReference type="Proteomes" id="UP000050867">
    <property type="component" value="Unassembled WGS sequence"/>
</dbReference>
<gene>
    <name evidence="3" type="ORF">AQ490_09795</name>
</gene>
<sequence length="230" mass="24221">MRIVIPLFDGFTALDAVGPYEVLRMLPESDVVFAATTTGPCPDGDGTLSLVATAALHEVADADVLLVPGGPGARRELTDGPLPDWIRRVHSTTRWTTSVCTGSLLLGAAGLLDGLEATTHWGAVDTLESYGARYTGRRVVEQPGGVITAAGVSSGIDMALRLAELIAGRVAAEAFQLAIEYDPQPPFDSGSYARASQEAKDYLAARPRRPASPAPPPPRRGPSMRSVRTC</sequence>
<feature type="compositionally biased region" description="Pro residues" evidence="1">
    <location>
        <begin position="210"/>
        <end position="220"/>
    </location>
</feature>
<accession>A0A0T6LLT3</accession>
<keyword evidence="3" id="KW-0315">Glutamine amidotransferase</keyword>
<dbReference type="Pfam" id="PF01965">
    <property type="entry name" value="DJ-1_PfpI"/>
    <property type="match status" value="1"/>
</dbReference>
<evidence type="ECO:0000313" key="3">
    <source>
        <dbReference type="EMBL" id="KRV47040.1"/>
    </source>
</evidence>
<protein>
    <submittedName>
        <fullName evidence="3">Glutamine amidotransferase</fullName>
    </submittedName>
</protein>
<feature type="region of interest" description="Disordered" evidence="1">
    <location>
        <begin position="188"/>
        <end position="230"/>
    </location>
</feature>
<dbReference type="eggNOG" id="COG0693">
    <property type="taxonomic scope" value="Bacteria"/>
</dbReference>
<keyword evidence="4" id="KW-1185">Reference proteome</keyword>
<dbReference type="AlphaFoldDB" id="A0A0T6LLT3"/>
<dbReference type="EMBL" id="LLZU01000038">
    <property type="protein sequence ID" value="KRV47040.1"/>
    <property type="molecule type" value="Genomic_DNA"/>
</dbReference>
<dbReference type="InterPro" id="IPR029062">
    <property type="entry name" value="Class_I_gatase-like"/>
</dbReference>
<feature type="compositionally biased region" description="Low complexity" evidence="1">
    <location>
        <begin position="221"/>
        <end position="230"/>
    </location>
</feature>
<dbReference type="SUPFAM" id="SSF52317">
    <property type="entry name" value="Class I glutamine amidotransferase-like"/>
    <property type="match status" value="1"/>
</dbReference>
<dbReference type="GO" id="GO:0006355">
    <property type="term" value="P:regulation of DNA-templated transcription"/>
    <property type="evidence" value="ECO:0007669"/>
    <property type="project" value="TreeGrafter"/>
</dbReference>
<dbReference type="RefSeq" id="WP_018381828.1">
    <property type="nucleotide sequence ID" value="NZ_LLZU01000038.1"/>
</dbReference>
<dbReference type="Gene3D" id="3.40.50.880">
    <property type="match status" value="1"/>
</dbReference>